<dbReference type="Pfam" id="PF02518">
    <property type="entry name" value="HATPase_c"/>
    <property type="match status" value="1"/>
</dbReference>
<evidence type="ECO:0000256" key="11">
    <source>
        <dbReference type="ARBA" id="ARBA00023012"/>
    </source>
</evidence>
<feature type="transmembrane region" description="Helical" evidence="13">
    <location>
        <begin position="36"/>
        <end position="54"/>
    </location>
</feature>
<comment type="subcellular location">
    <subcellularLocation>
        <location evidence="2">Membrane</location>
        <topology evidence="2">Multi-pass membrane protein</topology>
    </subcellularLocation>
</comment>
<dbReference type="PROSITE" id="PS50109">
    <property type="entry name" value="HIS_KIN"/>
    <property type="match status" value="1"/>
</dbReference>
<evidence type="ECO:0000256" key="4">
    <source>
        <dbReference type="ARBA" id="ARBA00022553"/>
    </source>
</evidence>
<dbReference type="PRINTS" id="PR00344">
    <property type="entry name" value="BCTRLSENSOR"/>
</dbReference>
<dbReference type="SMART" id="SM00388">
    <property type="entry name" value="HisKA"/>
    <property type="match status" value="1"/>
</dbReference>
<dbReference type="PANTHER" id="PTHR45569">
    <property type="entry name" value="SENSOR PROTEIN KDPD"/>
    <property type="match status" value="1"/>
</dbReference>
<keyword evidence="9 15" id="KW-0067">ATP-binding</keyword>
<name>A0ABT3JFM8_9SPHN</name>
<organism evidence="15 16">
    <name type="scientific">Sphingomonas arvum</name>
    <dbReference type="NCBI Taxonomy" id="2992113"/>
    <lineage>
        <taxon>Bacteria</taxon>
        <taxon>Pseudomonadati</taxon>
        <taxon>Pseudomonadota</taxon>
        <taxon>Alphaproteobacteria</taxon>
        <taxon>Sphingomonadales</taxon>
        <taxon>Sphingomonadaceae</taxon>
        <taxon>Sphingomonas</taxon>
    </lineage>
</organism>
<accession>A0ABT3JFM8</accession>
<comment type="caution">
    <text evidence="15">The sequence shown here is derived from an EMBL/GenBank/DDBJ whole genome shotgun (WGS) entry which is preliminary data.</text>
</comment>
<dbReference type="InterPro" id="IPR003661">
    <property type="entry name" value="HisK_dim/P_dom"/>
</dbReference>
<evidence type="ECO:0000256" key="6">
    <source>
        <dbReference type="ARBA" id="ARBA00022692"/>
    </source>
</evidence>
<protein>
    <recommendedName>
        <fullName evidence="3">histidine kinase</fullName>
        <ecNumber evidence="3">2.7.13.3</ecNumber>
    </recommendedName>
</protein>
<dbReference type="SMART" id="SM00387">
    <property type="entry name" value="HATPase_c"/>
    <property type="match status" value="1"/>
</dbReference>
<dbReference type="InterPro" id="IPR038318">
    <property type="entry name" value="KdpD_sf"/>
</dbReference>
<evidence type="ECO:0000256" key="2">
    <source>
        <dbReference type="ARBA" id="ARBA00004141"/>
    </source>
</evidence>
<sequence>MPVTRTGNTAALASDFVTALLAPTLALLAAEAIHSLLGVARLGILFLASVTLAASIRGSRAAVFAAFISVAAYRLFLEFRTNDQPTAAEDLINLVIFLIVALITGALAGKVHDEAAKARRHAESMDLLFQTSRALSEEGERSFWPALTDALARASGKGSLALDASGLLRAQAGDTEHASEAQALGRDILQAPRYTRSLHNGTWRGRTIPVEEPFAGVLLWEDGDAGRGMEEFVELLVDLGSAYLSRTRIREEQLRMKAAEEGGKLRQALLSSISHDFRSPLAAIIGSATSLLEYGEKFGSEVRQDLLLNIRDEGEKLNQFVANLLNMTRLQAGVVKPSMKPVKVRDAASAAVERLARHHGTEPKIKIDANCEVSADPMLLEQALYNVLDNGLKYAGCGDAIRVTSTTVGGLCEILITDNGPGLSKEDQAGIFSTFHFTRKNGHSKGTGLGLSISQGFVEAMNGNIEARNRTDGLSGLEIAITLPRSQE</sequence>
<feature type="transmembrane region" description="Helical" evidence="13">
    <location>
        <begin position="91"/>
        <end position="111"/>
    </location>
</feature>
<keyword evidence="12 13" id="KW-0472">Membrane</keyword>
<dbReference type="Gene3D" id="1.10.287.130">
    <property type="match status" value="1"/>
</dbReference>
<keyword evidence="4" id="KW-0597">Phosphoprotein</keyword>
<dbReference type="SUPFAM" id="SSF47384">
    <property type="entry name" value="Homodimeric domain of signal transducing histidine kinase"/>
    <property type="match status" value="1"/>
</dbReference>
<evidence type="ECO:0000256" key="13">
    <source>
        <dbReference type="SAM" id="Phobius"/>
    </source>
</evidence>
<dbReference type="Proteomes" id="UP001526246">
    <property type="component" value="Unassembled WGS sequence"/>
</dbReference>
<dbReference type="GO" id="GO:0005524">
    <property type="term" value="F:ATP binding"/>
    <property type="evidence" value="ECO:0007669"/>
    <property type="project" value="UniProtKB-KW"/>
</dbReference>
<evidence type="ECO:0000256" key="9">
    <source>
        <dbReference type="ARBA" id="ARBA00022840"/>
    </source>
</evidence>
<dbReference type="InterPro" id="IPR036097">
    <property type="entry name" value="HisK_dim/P_sf"/>
</dbReference>
<dbReference type="Pfam" id="PF13493">
    <property type="entry name" value="DUF4118"/>
    <property type="match status" value="1"/>
</dbReference>
<evidence type="ECO:0000313" key="16">
    <source>
        <dbReference type="Proteomes" id="UP001526246"/>
    </source>
</evidence>
<evidence type="ECO:0000256" key="7">
    <source>
        <dbReference type="ARBA" id="ARBA00022741"/>
    </source>
</evidence>
<evidence type="ECO:0000313" key="15">
    <source>
        <dbReference type="EMBL" id="MCW3797621.1"/>
    </source>
</evidence>
<dbReference type="EMBL" id="JAPDOB010000001">
    <property type="protein sequence ID" value="MCW3797621.1"/>
    <property type="molecule type" value="Genomic_DNA"/>
</dbReference>
<feature type="transmembrane region" description="Helical" evidence="13">
    <location>
        <begin position="61"/>
        <end position="79"/>
    </location>
</feature>
<proteinExistence type="predicted"/>
<feature type="domain" description="Histidine kinase" evidence="14">
    <location>
        <begin position="272"/>
        <end position="487"/>
    </location>
</feature>
<keyword evidence="11" id="KW-0902">Two-component regulatory system</keyword>
<evidence type="ECO:0000259" key="14">
    <source>
        <dbReference type="PROSITE" id="PS50109"/>
    </source>
</evidence>
<reference evidence="15 16" key="1">
    <citation type="submission" date="2022-10" db="EMBL/GenBank/DDBJ databases">
        <title>Sphingomonas sp.</title>
        <authorList>
            <person name="Jin C."/>
        </authorList>
    </citation>
    <scope>NUCLEOTIDE SEQUENCE [LARGE SCALE GENOMIC DNA]</scope>
    <source>
        <strain evidence="15 16">BN140010</strain>
    </source>
</reference>
<dbReference type="InterPro" id="IPR052023">
    <property type="entry name" value="Histidine_kinase_KdpD"/>
</dbReference>
<dbReference type="Pfam" id="PF00512">
    <property type="entry name" value="HisKA"/>
    <property type="match status" value="1"/>
</dbReference>
<dbReference type="InterPro" id="IPR004358">
    <property type="entry name" value="Sig_transdc_His_kin-like_C"/>
</dbReference>
<evidence type="ECO:0000256" key="5">
    <source>
        <dbReference type="ARBA" id="ARBA00022679"/>
    </source>
</evidence>
<dbReference type="SUPFAM" id="SSF55874">
    <property type="entry name" value="ATPase domain of HSP90 chaperone/DNA topoisomerase II/histidine kinase"/>
    <property type="match status" value="1"/>
</dbReference>
<evidence type="ECO:0000256" key="8">
    <source>
        <dbReference type="ARBA" id="ARBA00022777"/>
    </source>
</evidence>
<keyword evidence="5" id="KW-0808">Transferase</keyword>
<dbReference type="InterPro" id="IPR025201">
    <property type="entry name" value="KdpD_TM"/>
</dbReference>
<gene>
    <name evidence="15" type="ORF">OMW55_07370</name>
</gene>
<evidence type="ECO:0000256" key="12">
    <source>
        <dbReference type="ARBA" id="ARBA00023136"/>
    </source>
</evidence>
<keyword evidence="7" id="KW-0547">Nucleotide-binding</keyword>
<keyword evidence="6 13" id="KW-0812">Transmembrane</keyword>
<dbReference type="InterPro" id="IPR003594">
    <property type="entry name" value="HATPase_dom"/>
</dbReference>
<dbReference type="RefSeq" id="WP_264881941.1">
    <property type="nucleotide sequence ID" value="NZ_JAPDOB010000001.1"/>
</dbReference>
<evidence type="ECO:0000256" key="10">
    <source>
        <dbReference type="ARBA" id="ARBA00022989"/>
    </source>
</evidence>
<comment type="catalytic activity">
    <reaction evidence="1">
        <text>ATP + protein L-histidine = ADP + protein N-phospho-L-histidine.</text>
        <dbReference type="EC" id="2.7.13.3"/>
    </reaction>
</comment>
<evidence type="ECO:0000256" key="1">
    <source>
        <dbReference type="ARBA" id="ARBA00000085"/>
    </source>
</evidence>
<keyword evidence="10 13" id="KW-1133">Transmembrane helix</keyword>
<dbReference type="EC" id="2.7.13.3" evidence="3"/>
<dbReference type="InterPro" id="IPR005467">
    <property type="entry name" value="His_kinase_dom"/>
</dbReference>
<dbReference type="PANTHER" id="PTHR45569:SF1">
    <property type="entry name" value="SENSOR PROTEIN KDPD"/>
    <property type="match status" value="1"/>
</dbReference>
<keyword evidence="16" id="KW-1185">Reference proteome</keyword>
<dbReference type="Gene3D" id="1.20.120.620">
    <property type="entry name" value="Backbone structure of the membrane domain of e. Coli histidine kinase receptor kdpd"/>
    <property type="match status" value="1"/>
</dbReference>
<dbReference type="InterPro" id="IPR036890">
    <property type="entry name" value="HATPase_C_sf"/>
</dbReference>
<dbReference type="CDD" id="cd00082">
    <property type="entry name" value="HisKA"/>
    <property type="match status" value="1"/>
</dbReference>
<evidence type="ECO:0000256" key="3">
    <source>
        <dbReference type="ARBA" id="ARBA00012438"/>
    </source>
</evidence>
<keyword evidence="8" id="KW-0418">Kinase</keyword>
<dbReference type="Gene3D" id="3.30.565.10">
    <property type="entry name" value="Histidine kinase-like ATPase, C-terminal domain"/>
    <property type="match status" value="1"/>
</dbReference>
<dbReference type="CDD" id="cd00075">
    <property type="entry name" value="HATPase"/>
    <property type="match status" value="1"/>
</dbReference>